<sequence>MPEDLNDQLIAKIEGKKFLLQLADSVDNNNYAPLTIYVRLLDGNCSVRHLHYKKGTWSKSGYYSQLQLLFGRKDPVLLLISCTIHRGLLAWNYLNLTIN</sequence>
<accession>A0A8X6P9H0</accession>
<dbReference type="Proteomes" id="UP000887013">
    <property type="component" value="Unassembled WGS sequence"/>
</dbReference>
<gene>
    <name evidence="1" type="ORF">NPIL_153251</name>
</gene>
<comment type="caution">
    <text evidence="1">The sequence shown here is derived from an EMBL/GenBank/DDBJ whole genome shotgun (WGS) entry which is preliminary data.</text>
</comment>
<protein>
    <submittedName>
        <fullName evidence="1">Uncharacterized protein</fullName>
    </submittedName>
</protein>
<name>A0A8X6P9H0_NEPPI</name>
<organism evidence="1 2">
    <name type="scientific">Nephila pilipes</name>
    <name type="common">Giant wood spider</name>
    <name type="synonym">Nephila maculata</name>
    <dbReference type="NCBI Taxonomy" id="299642"/>
    <lineage>
        <taxon>Eukaryota</taxon>
        <taxon>Metazoa</taxon>
        <taxon>Ecdysozoa</taxon>
        <taxon>Arthropoda</taxon>
        <taxon>Chelicerata</taxon>
        <taxon>Arachnida</taxon>
        <taxon>Araneae</taxon>
        <taxon>Araneomorphae</taxon>
        <taxon>Entelegynae</taxon>
        <taxon>Araneoidea</taxon>
        <taxon>Nephilidae</taxon>
        <taxon>Nephila</taxon>
    </lineage>
</organism>
<proteinExistence type="predicted"/>
<keyword evidence="2" id="KW-1185">Reference proteome</keyword>
<evidence type="ECO:0000313" key="2">
    <source>
        <dbReference type="Proteomes" id="UP000887013"/>
    </source>
</evidence>
<reference evidence="1" key="1">
    <citation type="submission" date="2020-08" db="EMBL/GenBank/DDBJ databases">
        <title>Multicomponent nature underlies the extraordinary mechanical properties of spider dragline silk.</title>
        <authorList>
            <person name="Kono N."/>
            <person name="Nakamura H."/>
            <person name="Mori M."/>
            <person name="Yoshida Y."/>
            <person name="Ohtoshi R."/>
            <person name="Malay A.D."/>
            <person name="Moran D.A.P."/>
            <person name="Tomita M."/>
            <person name="Numata K."/>
            <person name="Arakawa K."/>
        </authorList>
    </citation>
    <scope>NUCLEOTIDE SEQUENCE</scope>
</reference>
<dbReference type="AlphaFoldDB" id="A0A8X6P9H0"/>
<evidence type="ECO:0000313" key="1">
    <source>
        <dbReference type="EMBL" id="GFT55362.1"/>
    </source>
</evidence>
<dbReference type="EMBL" id="BMAW01066529">
    <property type="protein sequence ID" value="GFT55362.1"/>
    <property type="molecule type" value="Genomic_DNA"/>
</dbReference>